<sequence length="299" mass="31135">MPRRLKLFFVGVLAFTVAMLVYTSHMREAQPRDPRTLQDFYHKTKGAWDSHGSGGGSGGGSGSGSSSASEKANTANANKDMSNAKTPIVTDLDADGDVDEEDARLARAMQDRLKAAEQQAKDRANAKSPNKPDAPSEVIGVGSSASGQKKGGPAPAGGVAAAGEGDKDTAGSSSNSGSSGTPEEAEAMAELEQILKRAPVIVFSKSYCPYSKRAKGLLLDKYVVEPAPYVVELDTHPLGAALQAHLATLTGRRTVPNILVSGKSIGGSDELAALDADKLLVDKVKSLAGTRVEMKERLA</sequence>
<name>A0A167XVM1_9HYPO</name>
<feature type="region of interest" description="Disordered" evidence="2">
    <location>
        <begin position="111"/>
        <end position="187"/>
    </location>
</feature>
<dbReference type="STRING" id="1081102.A0A167XVM1"/>
<dbReference type="InterPro" id="IPR014025">
    <property type="entry name" value="Glutaredoxin_subgr"/>
</dbReference>
<dbReference type="PANTHER" id="PTHR45694:SF5">
    <property type="entry name" value="GLUTAREDOXIN 2"/>
    <property type="match status" value="1"/>
</dbReference>
<dbReference type="PRINTS" id="PR00160">
    <property type="entry name" value="GLUTAREDOXIN"/>
</dbReference>
<dbReference type="SUPFAM" id="SSF52833">
    <property type="entry name" value="Thioredoxin-like"/>
    <property type="match status" value="1"/>
</dbReference>
<comment type="caution">
    <text evidence="4">The sequence shown here is derived from an EMBL/GenBank/DDBJ whole genome shotgun (WGS) entry which is preliminary data.</text>
</comment>
<evidence type="ECO:0000259" key="3">
    <source>
        <dbReference type="Pfam" id="PF00462"/>
    </source>
</evidence>
<proteinExistence type="inferred from homology"/>
<accession>A0A167XVM1</accession>
<evidence type="ECO:0000256" key="2">
    <source>
        <dbReference type="SAM" id="MobiDB-lite"/>
    </source>
</evidence>
<dbReference type="InterPro" id="IPR036249">
    <property type="entry name" value="Thioredoxin-like_sf"/>
</dbReference>
<dbReference type="GO" id="GO:0005801">
    <property type="term" value="C:cis-Golgi network"/>
    <property type="evidence" value="ECO:0007669"/>
    <property type="project" value="UniProtKB-ARBA"/>
</dbReference>
<dbReference type="GO" id="GO:0005796">
    <property type="term" value="C:Golgi lumen"/>
    <property type="evidence" value="ECO:0007669"/>
    <property type="project" value="TreeGrafter"/>
</dbReference>
<feature type="domain" description="Glutaredoxin" evidence="3">
    <location>
        <begin position="200"/>
        <end position="265"/>
    </location>
</feature>
<dbReference type="GO" id="GO:0034599">
    <property type="term" value="P:cellular response to oxidative stress"/>
    <property type="evidence" value="ECO:0007669"/>
    <property type="project" value="TreeGrafter"/>
</dbReference>
<feature type="region of interest" description="Disordered" evidence="2">
    <location>
        <begin position="48"/>
        <end position="97"/>
    </location>
</feature>
<dbReference type="PROSITE" id="PS51354">
    <property type="entry name" value="GLUTAREDOXIN_2"/>
    <property type="match status" value="1"/>
</dbReference>
<feature type="compositionally biased region" description="Low complexity" evidence="2">
    <location>
        <begin position="151"/>
        <end position="163"/>
    </location>
</feature>
<feature type="compositionally biased region" description="Polar residues" evidence="2">
    <location>
        <begin position="70"/>
        <end position="85"/>
    </location>
</feature>
<dbReference type="InterPro" id="IPR011899">
    <property type="entry name" value="Glutaredoxin_euk/vir"/>
</dbReference>
<dbReference type="Proteomes" id="UP000076874">
    <property type="component" value="Unassembled WGS sequence"/>
</dbReference>
<dbReference type="CDD" id="cd03419">
    <property type="entry name" value="GRX_GRXh_1_2_like"/>
    <property type="match status" value="1"/>
</dbReference>
<keyword evidence="5" id="KW-1185">Reference proteome</keyword>
<comment type="similarity">
    <text evidence="1">Belongs to the glutaredoxin family. Monothiol subfamily.</text>
</comment>
<dbReference type="InterPro" id="IPR002109">
    <property type="entry name" value="Glutaredoxin"/>
</dbReference>
<dbReference type="EMBL" id="AZHD01000003">
    <property type="protein sequence ID" value="OAA65461.1"/>
    <property type="molecule type" value="Genomic_DNA"/>
</dbReference>
<dbReference type="GO" id="GO:0004362">
    <property type="term" value="F:glutathione-disulfide reductase (NADPH) activity"/>
    <property type="evidence" value="ECO:0007669"/>
    <property type="project" value="UniProtKB-ARBA"/>
</dbReference>
<dbReference type="NCBIfam" id="TIGR02180">
    <property type="entry name" value="GRX_euk"/>
    <property type="match status" value="1"/>
</dbReference>
<dbReference type="AlphaFoldDB" id="A0A167XVM1"/>
<feature type="compositionally biased region" description="Gly residues" evidence="2">
    <location>
        <begin position="52"/>
        <end position="63"/>
    </location>
</feature>
<gene>
    <name evidence="4" type="ORF">SPI_02248</name>
</gene>
<evidence type="ECO:0000313" key="4">
    <source>
        <dbReference type="EMBL" id="OAA65461.1"/>
    </source>
</evidence>
<feature type="compositionally biased region" description="Basic and acidic residues" evidence="2">
    <location>
        <begin position="111"/>
        <end position="125"/>
    </location>
</feature>
<protein>
    <submittedName>
        <fullName evidence="4">Glutaredoxin domain containing protein</fullName>
    </submittedName>
</protein>
<dbReference type="OrthoDB" id="423313at2759"/>
<dbReference type="PANTHER" id="PTHR45694">
    <property type="entry name" value="GLUTAREDOXIN 2"/>
    <property type="match status" value="1"/>
</dbReference>
<dbReference type="Pfam" id="PF00462">
    <property type="entry name" value="Glutaredoxin"/>
    <property type="match status" value="1"/>
</dbReference>
<dbReference type="Gene3D" id="3.40.30.10">
    <property type="entry name" value="Glutaredoxin"/>
    <property type="match status" value="1"/>
</dbReference>
<reference evidence="4 5" key="1">
    <citation type="journal article" date="2016" name="Genome Biol. Evol.">
        <title>Divergent and convergent evolution of fungal pathogenicity.</title>
        <authorList>
            <person name="Shang Y."/>
            <person name="Xiao G."/>
            <person name="Zheng P."/>
            <person name="Cen K."/>
            <person name="Zhan S."/>
            <person name="Wang C."/>
        </authorList>
    </citation>
    <scope>NUCLEOTIDE SEQUENCE [LARGE SCALE GENOMIC DNA]</scope>
    <source>
        <strain evidence="4 5">RCEF 264</strain>
    </source>
</reference>
<feature type="compositionally biased region" description="Low complexity" evidence="2">
    <location>
        <begin position="171"/>
        <end position="180"/>
    </location>
</feature>
<dbReference type="GO" id="GO:0000324">
    <property type="term" value="C:fungal-type vacuole"/>
    <property type="evidence" value="ECO:0007669"/>
    <property type="project" value="TreeGrafter"/>
</dbReference>
<evidence type="ECO:0000313" key="5">
    <source>
        <dbReference type="Proteomes" id="UP000076874"/>
    </source>
</evidence>
<organism evidence="4 5">
    <name type="scientific">Niveomyces insectorum RCEF 264</name>
    <dbReference type="NCBI Taxonomy" id="1081102"/>
    <lineage>
        <taxon>Eukaryota</taxon>
        <taxon>Fungi</taxon>
        <taxon>Dikarya</taxon>
        <taxon>Ascomycota</taxon>
        <taxon>Pezizomycotina</taxon>
        <taxon>Sordariomycetes</taxon>
        <taxon>Hypocreomycetidae</taxon>
        <taxon>Hypocreales</taxon>
        <taxon>Cordycipitaceae</taxon>
        <taxon>Niveomyces</taxon>
    </lineage>
</organism>
<evidence type="ECO:0000256" key="1">
    <source>
        <dbReference type="ARBA" id="ARBA00009630"/>
    </source>
</evidence>
<dbReference type="FunFam" id="3.40.30.10:FF:000093">
    <property type="entry name" value="Glutaredoxin 2"/>
    <property type="match status" value="1"/>
</dbReference>